<dbReference type="EMBL" id="JADFTS010000001">
    <property type="protein sequence ID" value="KAF9624075.1"/>
    <property type="molecule type" value="Genomic_DNA"/>
</dbReference>
<keyword evidence="4" id="KW-0813">Transport</keyword>
<evidence type="ECO:0000256" key="7">
    <source>
        <dbReference type="ARBA" id="ARBA00022927"/>
    </source>
</evidence>
<dbReference type="GO" id="GO:0070762">
    <property type="term" value="C:nuclear pore transmembrane ring"/>
    <property type="evidence" value="ECO:0007669"/>
    <property type="project" value="TreeGrafter"/>
</dbReference>
<evidence type="ECO:0000256" key="2">
    <source>
        <dbReference type="ARBA" id="ARBA00004567"/>
    </source>
</evidence>
<reference evidence="13 14" key="1">
    <citation type="submission" date="2020-10" db="EMBL/GenBank/DDBJ databases">
        <title>The Coptis chinensis genome and diversification of protoberbering-type alkaloids.</title>
        <authorList>
            <person name="Wang B."/>
            <person name="Shu S."/>
            <person name="Song C."/>
            <person name="Liu Y."/>
        </authorList>
    </citation>
    <scope>NUCLEOTIDE SEQUENCE [LARGE SCALE GENOMIC DNA]</scope>
    <source>
        <strain evidence="13">HL-2020</strain>
        <tissue evidence="13">Leaf</tissue>
    </source>
</reference>
<dbReference type="GO" id="GO:0051028">
    <property type="term" value="P:mRNA transport"/>
    <property type="evidence" value="ECO:0007669"/>
    <property type="project" value="UniProtKB-KW"/>
</dbReference>
<organism evidence="13 14">
    <name type="scientific">Coptis chinensis</name>
    <dbReference type="NCBI Taxonomy" id="261450"/>
    <lineage>
        <taxon>Eukaryota</taxon>
        <taxon>Viridiplantae</taxon>
        <taxon>Streptophyta</taxon>
        <taxon>Embryophyta</taxon>
        <taxon>Tracheophyta</taxon>
        <taxon>Spermatophyta</taxon>
        <taxon>Magnoliopsida</taxon>
        <taxon>Ranunculales</taxon>
        <taxon>Ranunculaceae</taxon>
        <taxon>Coptidoideae</taxon>
        <taxon>Coptis</taxon>
    </lineage>
</organism>
<evidence type="ECO:0000256" key="3">
    <source>
        <dbReference type="ARBA" id="ARBA00005760"/>
    </source>
</evidence>
<accession>A0A835IUI1</accession>
<keyword evidence="14" id="KW-1185">Reference proteome</keyword>
<evidence type="ECO:0000256" key="10">
    <source>
        <dbReference type="ARBA" id="ARBA00023132"/>
    </source>
</evidence>
<evidence type="ECO:0000256" key="11">
    <source>
        <dbReference type="ARBA" id="ARBA00023136"/>
    </source>
</evidence>
<keyword evidence="8" id="KW-1133">Transmembrane helix</keyword>
<comment type="similarity">
    <text evidence="3">Belongs to the NDC1 family.</text>
</comment>
<keyword evidence="11" id="KW-0472">Membrane</keyword>
<keyword evidence="5" id="KW-0812">Transmembrane</keyword>
<evidence type="ECO:0000256" key="9">
    <source>
        <dbReference type="ARBA" id="ARBA00023010"/>
    </source>
</evidence>
<sequence>MGIPSAITKAVKLSSVSFLCSAVMVVFLPDQFKSRGTIWKFIMEQLIFYVGSIAVSLCWELSHHLHQVLHTKRCSFAPPKGSAAAETNPSEPLLAALEESTPKSLLQYLAYLDLCMVCESNVDSWRRAAFFEETGETYRRVIAVCLRPLEQMTSLLVEGLEGSSTEKADQLSHQLRSPTETVNELKLYESFNDFQLCVWCARTVSALTARSRKDDRFGVAQLAGCNAAVVSTLLSSLVAVEVCMGKKTHLQAPQLVGPTSIKWATLNAGKRVGTTSFNGKRRGGPLHAKAYATADVLRTSIYLIVSVFHDEMLGSTKAGILPKDWIIDNKPLYGTREMLLQKLSLFMDFRAS</sequence>
<keyword evidence="7" id="KW-0653">Protein transport</keyword>
<dbReference type="GO" id="GO:0015031">
    <property type="term" value="P:protein transport"/>
    <property type="evidence" value="ECO:0007669"/>
    <property type="project" value="UniProtKB-KW"/>
</dbReference>
<dbReference type="AlphaFoldDB" id="A0A835IUI1"/>
<evidence type="ECO:0000256" key="1">
    <source>
        <dbReference type="ARBA" id="ARBA00004232"/>
    </source>
</evidence>
<evidence type="ECO:0000256" key="4">
    <source>
        <dbReference type="ARBA" id="ARBA00022448"/>
    </source>
</evidence>
<evidence type="ECO:0000256" key="6">
    <source>
        <dbReference type="ARBA" id="ARBA00022816"/>
    </source>
</evidence>
<dbReference type="OrthoDB" id="67850at2759"/>
<keyword evidence="12" id="KW-0539">Nucleus</keyword>
<dbReference type="GO" id="GO:0006999">
    <property type="term" value="P:nuclear pore organization"/>
    <property type="evidence" value="ECO:0007669"/>
    <property type="project" value="TreeGrafter"/>
</dbReference>
<evidence type="ECO:0000256" key="5">
    <source>
        <dbReference type="ARBA" id="ARBA00022692"/>
    </source>
</evidence>
<dbReference type="GO" id="GO:0030674">
    <property type="term" value="F:protein-macromolecule adaptor activity"/>
    <property type="evidence" value="ECO:0007669"/>
    <property type="project" value="TreeGrafter"/>
</dbReference>
<evidence type="ECO:0000256" key="8">
    <source>
        <dbReference type="ARBA" id="ARBA00022989"/>
    </source>
</evidence>
<dbReference type="Proteomes" id="UP000631114">
    <property type="component" value="Unassembled WGS sequence"/>
</dbReference>
<dbReference type="PANTHER" id="PTHR13269:SF6">
    <property type="entry name" value="NUCLEOPORIN NDC1"/>
    <property type="match status" value="1"/>
</dbReference>
<comment type="subcellular location">
    <subcellularLocation>
        <location evidence="1">Nucleus membrane</location>
        <topology evidence="1">Multi-pass membrane protein</topology>
    </subcellularLocation>
    <subcellularLocation>
        <location evidence="2">Nucleus</location>
        <location evidence="2">Nuclear pore complex</location>
    </subcellularLocation>
</comment>
<keyword evidence="9" id="KW-0811">Translocation</keyword>
<protein>
    <submittedName>
        <fullName evidence="13">Uncharacterized protein</fullName>
    </submittedName>
</protein>
<evidence type="ECO:0000313" key="13">
    <source>
        <dbReference type="EMBL" id="KAF9624075.1"/>
    </source>
</evidence>
<keyword evidence="6" id="KW-0509">mRNA transport</keyword>
<evidence type="ECO:0000256" key="12">
    <source>
        <dbReference type="ARBA" id="ARBA00023242"/>
    </source>
</evidence>
<proteinExistence type="inferred from homology"/>
<gene>
    <name evidence="13" type="ORF">IFM89_007773</name>
</gene>
<name>A0A835IUI1_9MAGN</name>
<dbReference type="PANTHER" id="PTHR13269">
    <property type="entry name" value="NUCLEOPORIN NDC1"/>
    <property type="match status" value="1"/>
</dbReference>
<dbReference type="GO" id="GO:0031965">
    <property type="term" value="C:nuclear membrane"/>
    <property type="evidence" value="ECO:0007669"/>
    <property type="project" value="UniProtKB-SubCell"/>
</dbReference>
<dbReference type="InterPro" id="IPR019049">
    <property type="entry name" value="Nucleoporin_prot_Ndc1/Nup"/>
</dbReference>
<evidence type="ECO:0000313" key="14">
    <source>
        <dbReference type="Proteomes" id="UP000631114"/>
    </source>
</evidence>
<keyword evidence="10" id="KW-0906">Nuclear pore complex</keyword>
<comment type="caution">
    <text evidence="13">The sequence shown here is derived from an EMBL/GenBank/DDBJ whole genome shotgun (WGS) entry which is preliminary data.</text>
</comment>
<dbReference type="Pfam" id="PF09531">
    <property type="entry name" value="Ndc1_Nup"/>
    <property type="match status" value="1"/>
</dbReference>